<keyword evidence="7 11" id="KW-0808">Transferase</keyword>
<keyword evidence="6 11" id="KW-0328">Glycosyltransferase</keyword>
<keyword evidence="8" id="KW-0547">Nucleotide-binding</keyword>
<evidence type="ECO:0000256" key="1">
    <source>
        <dbReference type="ARBA" id="ARBA00001946"/>
    </source>
</evidence>
<dbReference type="EMBL" id="CP042914">
    <property type="protein sequence ID" value="QEG39705.1"/>
    <property type="molecule type" value="Genomic_DNA"/>
</dbReference>
<name>A0A5B9QQB5_9BACT</name>
<keyword evidence="5" id="KW-0021">Allosteric enzyme</keyword>
<dbReference type="AlphaFoldDB" id="A0A5B9QQB5"/>
<gene>
    <name evidence="11" type="primary">upp</name>
    <name evidence="11" type="ORF">UC8_17030</name>
</gene>
<accession>A0A5B9QQB5</accession>
<dbReference type="PANTHER" id="PTHR32315:SF4">
    <property type="entry name" value="URACIL PHOSPHORIBOSYLTRANSFERASE, CHLOROPLASTIC"/>
    <property type="match status" value="1"/>
</dbReference>
<dbReference type="SUPFAM" id="SSF53271">
    <property type="entry name" value="PRTase-like"/>
    <property type="match status" value="1"/>
</dbReference>
<proteinExistence type="inferred from homology"/>
<dbReference type="GO" id="GO:0004845">
    <property type="term" value="F:uracil phosphoribosyltransferase activity"/>
    <property type="evidence" value="ECO:0007669"/>
    <property type="project" value="UniProtKB-EC"/>
</dbReference>
<evidence type="ECO:0000259" key="10">
    <source>
        <dbReference type="Pfam" id="PF14681"/>
    </source>
</evidence>
<dbReference type="InterPro" id="IPR050054">
    <property type="entry name" value="UPRTase/APRTase"/>
</dbReference>
<evidence type="ECO:0000256" key="2">
    <source>
        <dbReference type="ARBA" id="ARBA00005180"/>
    </source>
</evidence>
<comment type="pathway">
    <text evidence="2">Pyrimidine metabolism; UMP biosynthesis via salvage pathway; UMP from uracil: step 1/1.</text>
</comment>
<keyword evidence="12" id="KW-1185">Reference proteome</keyword>
<dbReference type="CDD" id="cd06223">
    <property type="entry name" value="PRTases_typeI"/>
    <property type="match status" value="1"/>
</dbReference>
<evidence type="ECO:0000313" key="12">
    <source>
        <dbReference type="Proteomes" id="UP000325286"/>
    </source>
</evidence>
<evidence type="ECO:0000313" key="11">
    <source>
        <dbReference type="EMBL" id="QEG39705.1"/>
    </source>
</evidence>
<dbReference type="PANTHER" id="PTHR32315">
    <property type="entry name" value="ADENINE PHOSPHORIBOSYLTRANSFERASE"/>
    <property type="match status" value="1"/>
</dbReference>
<evidence type="ECO:0000256" key="5">
    <source>
        <dbReference type="ARBA" id="ARBA00022533"/>
    </source>
</evidence>
<dbReference type="Proteomes" id="UP000325286">
    <property type="component" value="Chromosome"/>
</dbReference>
<comment type="similarity">
    <text evidence="3">Belongs to the UPRTase family.</text>
</comment>
<protein>
    <recommendedName>
        <fullName evidence="4">uracil phosphoribosyltransferase</fullName>
        <ecNumber evidence="4">2.4.2.9</ecNumber>
    </recommendedName>
</protein>
<dbReference type="EC" id="2.4.2.9" evidence="4"/>
<evidence type="ECO:0000256" key="3">
    <source>
        <dbReference type="ARBA" id="ARBA00009516"/>
    </source>
</evidence>
<dbReference type="NCBIfam" id="NF001097">
    <property type="entry name" value="PRK00129.1"/>
    <property type="match status" value="1"/>
</dbReference>
<sequence>MVLGVAATEDLPTRQVRVETPITTTDGQQLDTRIAIVPILRAGLGLVEPVLTLLPDAQVWHLGLYRNEQTAEPVPYYDKLPTCGAPHVGLVLDPMLATGGSVELVIQRIQQWGVSDIRVLSVIASQPGIDRILRDYPHVRIFTCAVDPELNEQSFIVPGLGDAGDRIFDTPQG</sequence>
<evidence type="ECO:0000256" key="9">
    <source>
        <dbReference type="ARBA" id="ARBA00023134"/>
    </source>
</evidence>
<comment type="cofactor">
    <cofactor evidence="1">
        <name>Mg(2+)</name>
        <dbReference type="ChEBI" id="CHEBI:18420"/>
    </cofactor>
</comment>
<keyword evidence="9" id="KW-0342">GTP-binding</keyword>
<dbReference type="Gene3D" id="3.40.50.2020">
    <property type="match status" value="1"/>
</dbReference>
<feature type="domain" description="Phosphoribosyltransferase" evidence="10">
    <location>
        <begin position="2"/>
        <end position="170"/>
    </location>
</feature>
<evidence type="ECO:0000256" key="8">
    <source>
        <dbReference type="ARBA" id="ARBA00022741"/>
    </source>
</evidence>
<organism evidence="11 12">
    <name type="scientific">Roseimaritima ulvae</name>
    <dbReference type="NCBI Taxonomy" id="980254"/>
    <lineage>
        <taxon>Bacteria</taxon>
        <taxon>Pseudomonadati</taxon>
        <taxon>Planctomycetota</taxon>
        <taxon>Planctomycetia</taxon>
        <taxon>Pirellulales</taxon>
        <taxon>Pirellulaceae</taxon>
        <taxon>Roseimaritima</taxon>
    </lineage>
</organism>
<evidence type="ECO:0000256" key="7">
    <source>
        <dbReference type="ARBA" id="ARBA00022679"/>
    </source>
</evidence>
<reference evidence="11 12" key="1">
    <citation type="submission" date="2019-08" db="EMBL/GenBank/DDBJ databases">
        <title>Deep-cultivation of Planctomycetes and their phenomic and genomic characterization uncovers novel biology.</title>
        <authorList>
            <person name="Wiegand S."/>
            <person name="Jogler M."/>
            <person name="Boedeker C."/>
            <person name="Pinto D."/>
            <person name="Vollmers J."/>
            <person name="Rivas-Marin E."/>
            <person name="Kohn T."/>
            <person name="Peeters S.H."/>
            <person name="Heuer A."/>
            <person name="Rast P."/>
            <person name="Oberbeckmann S."/>
            <person name="Bunk B."/>
            <person name="Jeske O."/>
            <person name="Meyerdierks A."/>
            <person name="Storesund J.E."/>
            <person name="Kallscheuer N."/>
            <person name="Luecker S."/>
            <person name="Lage O.M."/>
            <person name="Pohl T."/>
            <person name="Merkel B.J."/>
            <person name="Hornburger P."/>
            <person name="Mueller R.-W."/>
            <person name="Bruemmer F."/>
            <person name="Labrenz M."/>
            <person name="Spormann A.M."/>
            <person name="Op den Camp H."/>
            <person name="Overmann J."/>
            <person name="Amann R."/>
            <person name="Jetten M.S.M."/>
            <person name="Mascher T."/>
            <person name="Medema M.H."/>
            <person name="Devos D.P."/>
            <person name="Kaster A.-K."/>
            <person name="Ovreas L."/>
            <person name="Rohde M."/>
            <person name="Galperin M.Y."/>
            <person name="Jogler C."/>
        </authorList>
    </citation>
    <scope>NUCLEOTIDE SEQUENCE [LARGE SCALE GENOMIC DNA]</scope>
    <source>
        <strain evidence="11 12">UC8</strain>
    </source>
</reference>
<dbReference type="GO" id="GO:0005525">
    <property type="term" value="F:GTP binding"/>
    <property type="evidence" value="ECO:0007669"/>
    <property type="project" value="UniProtKB-KW"/>
</dbReference>
<dbReference type="KEGG" id="rul:UC8_17030"/>
<dbReference type="InterPro" id="IPR029057">
    <property type="entry name" value="PRTase-like"/>
</dbReference>
<evidence type="ECO:0000256" key="4">
    <source>
        <dbReference type="ARBA" id="ARBA00011894"/>
    </source>
</evidence>
<dbReference type="InterPro" id="IPR000836">
    <property type="entry name" value="PRTase_dom"/>
</dbReference>
<evidence type="ECO:0000256" key="6">
    <source>
        <dbReference type="ARBA" id="ARBA00022676"/>
    </source>
</evidence>
<dbReference type="Pfam" id="PF14681">
    <property type="entry name" value="UPRTase"/>
    <property type="match status" value="1"/>
</dbReference>